<dbReference type="EMBL" id="JABFHI010000002">
    <property type="protein sequence ID" value="NOG31643.1"/>
    <property type="molecule type" value="Genomic_DNA"/>
</dbReference>
<keyword evidence="3" id="KW-0963">Cytoplasm</keyword>
<accession>A0A7Y3TWU3</accession>
<proteinExistence type="inferred from homology"/>
<dbReference type="RefSeq" id="WP_171702078.1">
    <property type="nucleotide sequence ID" value="NZ_JABFHI010000002.1"/>
</dbReference>
<dbReference type="Gene3D" id="3.40.50.620">
    <property type="entry name" value="HUPs"/>
    <property type="match status" value="1"/>
</dbReference>
<protein>
    <recommendedName>
        <fullName evidence="3">Phosphoadenosine 5'-phosphosulfate reductase</fullName>
        <shortName evidence="3">PAPS reductase</shortName>
        <ecNumber evidence="3">1.8.4.8</ecNumber>
    </recommendedName>
    <alternativeName>
        <fullName evidence="3">3'-phosphoadenylylsulfate reductase</fullName>
    </alternativeName>
    <alternativeName>
        <fullName evidence="3">PAPS reductase, thioredoxin dependent</fullName>
    </alternativeName>
    <alternativeName>
        <fullName evidence="3">PAPS sulfotransferase</fullName>
    </alternativeName>
    <alternativeName>
        <fullName evidence="3">PAdoPS reductase</fullName>
    </alternativeName>
</protein>
<reference evidence="5 6" key="2">
    <citation type="submission" date="2020-06" db="EMBL/GenBank/DDBJ databases">
        <title>Halomonas songnenensis sp. nov., a moderately halophilic bacterium isolated from saline and alkaline soils.</title>
        <authorList>
            <person name="Jiang J."/>
            <person name="Pan Y."/>
        </authorList>
    </citation>
    <scope>NUCLEOTIDE SEQUENCE [LARGE SCALE GENOMIC DNA]</scope>
    <source>
        <strain evidence="5 6">TBZ9</strain>
    </source>
</reference>
<dbReference type="GO" id="GO:0070814">
    <property type="term" value="P:hydrogen sulfide biosynthetic process"/>
    <property type="evidence" value="ECO:0007669"/>
    <property type="project" value="UniProtKB-UniRule"/>
</dbReference>
<sequence>MAYSAHHTEHASPVTGITRFEPSSAELGAANTVLEQQPAEARVEWALEHLPGAFVLSSSFGIQSAVLLHLATRIKPDLPVLLVDTGYLFKETYQFIDTLTERLQLNLQVVTPQMSPARLETLYGKLWEQGAEGINGYNQLMKVTPMEQALEDLQVGTWFAGLRRQQSGSRQARPVVEQRQDGRYKVYPLIDWDNRDIHRYLTRHELPYHPLWEEGYVTVGDWHTSQPLRPGMQEEDTRFFGLQRECGLHV</sequence>
<dbReference type="NCBIfam" id="TIGR02057">
    <property type="entry name" value="PAPS_reductase"/>
    <property type="match status" value="1"/>
</dbReference>
<evidence type="ECO:0000313" key="5">
    <source>
        <dbReference type="EMBL" id="NOG31643.1"/>
    </source>
</evidence>
<comment type="subcellular location">
    <subcellularLocation>
        <location evidence="3">Cytoplasm</location>
    </subcellularLocation>
</comment>
<comment type="function">
    <text evidence="3">Catalyzes the formation of sulfite from phosphoadenosine 5'-phosphosulfate (PAPS) using thioredoxin as an electron donor.</text>
</comment>
<dbReference type="InterPro" id="IPR014729">
    <property type="entry name" value="Rossmann-like_a/b/a_fold"/>
</dbReference>
<dbReference type="GO" id="GO:0019379">
    <property type="term" value="P:sulfate assimilation, phosphoadenylyl sulfate reduction by phosphoadenylyl-sulfate reductase (thioredoxin)"/>
    <property type="evidence" value="ECO:0007669"/>
    <property type="project" value="UniProtKB-UniRule"/>
</dbReference>
<dbReference type="PANTHER" id="PTHR46509:SF1">
    <property type="entry name" value="PHOSPHOADENOSINE PHOSPHOSULFATE REDUCTASE"/>
    <property type="match status" value="1"/>
</dbReference>
<dbReference type="GO" id="GO:0005737">
    <property type="term" value="C:cytoplasm"/>
    <property type="evidence" value="ECO:0007669"/>
    <property type="project" value="UniProtKB-SubCell"/>
</dbReference>
<keyword evidence="6" id="KW-1185">Reference proteome</keyword>
<dbReference type="CDD" id="cd23945">
    <property type="entry name" value="PAPS_reductase"/>
    <property type="match status" value="1"/>
</dbReference>
<dbReference type="NCBIfam" id="NF002537">
    <property type="entry name" value="PRK02090.1"/>
    <property type="match status" value="1"/>
</dbReference>
<comment type="similarity">
    <text evidence="1 3">Belongs to the PAPS reductase family. CysH subfamily.</text>
</comment>
<evidence type="ECO:0000259" key="4">
    <source>
        <dbReference type="Pfam" id="PF01507"/>
    </source>
</evidence>
<dbReference type="InterPro" id="IPR002500">
    <property type="entry name" value="PAPS_reduct_dom"/>
</dbReference>
<reference evidence="5 6" key="1">
    <citation type="submission" date="2020-05" db="EMBL/GenBank/DDBJ databases">
        <authorList>
            <person name="Ruan W."/>
            <person name="Jeon C.O."/>
            <person name="Chun B.H."/>
        </authorList>
    </citation>
    <scope>NUCLEOTIDE SEQUENCE [LARGE SCALE GENOMIC DNA]</scope>
    <source>
        <strain evidence="5 6">TBZ9</strain>
    </source>
</reference>
<dbReference type="SUPFAM" id="SSF52402">
    <property type="entry name" value="Adenine nucleotide alpha hydrolases-like"/>
    <property type="match status" value="1"/>
</dbReference>
<gene>
    <name evidence="3" type="primary">cysH</name>
    <name evidence="5" type="ORF">HLB35_07415</name>
</gene>
<dbReference type="EC" id="1.8.4.8" evidence="3"/>
<evidence type="ECO:0000256" key="3">
    <source>
        <dbReference type="HAMAP-Rule" id="MF_00063"/>
    </source>
</evidence>
<dbReference type="Proteomes" id="UP000588806">
    <property type="component" value="Unassembled WGS sequence"/>
</dbReference>
<dbReference type="UniPathway" id="UPA00140">
    <property type="reaction ID" value="UER00206"/>
</dbReference>
<comment type="catalytic activity">
    <reaction evidence="3">
        <text>[thioredoxin]-disulfide + sulfite + adenosine 3',5'-bisphosphate + 2 H(+) = [thioredoxin]-dithiol + 3'-phosphoadenylyl sulfate</text>
        <dbReference type="Rhea" id="RHEA:11724"/>
        <dbReference type="Rhea" id="RHEA-COMP:10698"/>
        <dbReference type="Rhea" id="RHEA-COMP:10700"/>
        <dbReference type="ChEBI" id="CHEBI:15378"/>
        <dbReference type="ChEBI" id="CHEBI:17359"/>
        <dbReference type="ChEBI" id="CHEBI:29950"/>
        <dbReference type="ChEBI" id="CHEBI:50058"/>
        <dbReference type="ChEBI" id="CHEBI:58339"/>
        <dbReference type="ChEBI" id="CHEBI:58343"/>
        <dbReference type="EC" id="1.8.4.8"/>
    </reaction>
</comment>
<feature type="active site" description="Nucleophile; cysteine thiosulfonate intermediate" evidence="3">
    <location>
        <position position="246"/>
    </location>
</feature>
<organism evidence="5 6">
    <name type="scientific">Vreelandella azerica</name>
    <dbReference type="NCBI Taxonomy" id="2732867"/>
    <lineage>
        <taxon>Bacteria</taxon>
        <taxon>Pseudomonadati</taxon>
        <taxon>Pseudomonadota</taxon>
        <taxon>Gammaproteobacteria</taxon>
        <taxon>Oceanospirillales</taxon>
        <taxon>Halomonadaceae</taxon>
        <taxon>Vreelandella</taxon>
    </lineage>
</organism>
<name>A0A7Y3TWU3_9GAMM</name>
<dbReference type="AlphaFoldDB" id="A0A7Y3TWU3"/>
<dbReference type="InterPro" id="IPR004511">
    <property type="entry name" value="PAPS/APS_Rdtase"/>
</dbReference>
<evidence type="ECO:0000256" key="1">
    <source>
        <dbReference type="ARBA" id="ARBA00009732"/>
    </source>
</evidence>
<dbReference type="HAMAP" id="MF_00063">
    <property type="entry name" value="CysH"/>
    <property type="match status" value="1"/>
</dbReference>
<dbReference type="PIRSF" id="PIRSF000857">
    <property type="entry name" value="PAPS_reductase"/>
    <property type="match status" value="1"/>
</dbReference>
<dbReference type="InterPro" id="IPR011800">
    <property type="entry name" value="PAPS_reductase_CysH"/>
</dbReference>
<dbReference type="PANTHER" id="PTHR46509">
    <property type="entry name" value="PHOSPHOADENOSINE PHOSPHOSULFATE REDUCTASE"/>
    <property type="match status" value="1"/>
</dbReference>
<evidence type="ECO:0000256" key="2">
    <source>
        <dbReference type="ARBA" id="ARBA00023002"/>
    </source>
</evidence>
<dbReference type="NCBIfam" id="TIGR00434">
    <property type="entry name" value="cysH"/>
    <property type="match status" value="1"/>
</dbReference>
<dbReference type="Pfam" id="PF01507">
    <property type="entry name" value="PAPS_reduct"/>
    <property type="match status" value="1"/>
</dbReference>
<keyword evidence="2 3" id="KW-0560">Oxidoreductase</keyword>
<comment type="pathway">
    <text evidence="3">Sulfur metabolism; hydrogen sulfide biosynthesis; sulfite from sulfate: step 3/3.</text>
</comment>
<evidence type="ECO:0000313" key="6">
    <source>
        <dbReference type="Proteomes" id="UP000588806"/>
    </source>
</evidence>
<comment type="caution">
    <text evidence="3">Lacks conserved residue(s) required for the propagation of feature annotation.</text>
</comment>
<dbReference type="GO" id="GO:0004604">
    <property type="term" value="F:phosphoadenylyl-sulfate reductase (thioredoxin) activity"/>
    <property type="evidence" value="ECO:0007669"/>
    <property type="project" value="UniProtKB-UniRule"/>
</dbReference>
<feature type="domain" description="Phosphoadenosine phosphosulphate reductase" evidence="4">
    <location>
        <begin position="54"/>
        <end position="227"/>
    </location>
</feature>
<comment type="caution">
    <text evidence="5">The sequence shown here is derived from an EMBL/GenBank/DDBJ whole genome shotgun (WGS) entry which is preliminary data.</text>
</comment>